<accession>A0A0X8XYI5</accession>
<evidence type="ECO:0000313" key="7">
    <source>
        <dbReference type="EMBL" id="CVK34358.1"/>
    </source>
</evidence>
<feature type="transmembrane region" description="Helical" evidence="5">
    <location>
        <begin position="127"/>
        <end position="149"/>
    </location>
</feature>
<dbReference type="InterPro" id="IPR006977">
    <property type="entry name" value="Yip1_dom"/>
</dbReference>
<feature type="transmembrane region" description="Helical" evidence="5">
    <location>
        <begin position="85"/>
        <end position="115"/>
    </location>
</feature>
<feature type="transmembrane region" description="Helical" evidence="5">
    <location>
        <begin position="44"/>
        <end position="65"/>
    </location>
</feature>
<feature type="domain" description="Yip1" evidence="6">
    <location>
        <begin position="28"/>
        <end position="215"/>
    </location>
</feature>
<name>A0A0X8XYI5_9EURY</name>
<dbReference type="GO" id="GO:0016020">
    <property type="term" value="C:membrane"/>
    <property type="evidence" value="ECO:0007669"/>
    <property type="project" value="UniProtKB-SubCell"/>
</dbReference>
<dbReference type="AlphaFoldDB" id="A0A0X8XYI5"/>
<dbReference type="Pfam" id="PF04893">
    <property type="entry name" value="Yip1"/>
    <property type="match status" value="1"/>
</dbReference>
<protein>
    <recommendedName>
        <fullName evidence="6">Yip1 domain-containing protein</fullName>
    </recommendedName>
</protein>
<organism evidence="7 8">
    <name type="scientific">Methanoculleus bourgensis</name>
    <dbReference type="NCBI Taxonomy" id="83986"/>
    <lineage>
        <taxon>Archaea</taxon>
        <taxon>Methanobacteriati</taxon>
        <taxon>Methanobacteriota</taxon>
        <taxon>Stenosarchaea group</taxon>
        <taxon>Methanomicrobia</taxon>
        <taxon>Methanomicrobiales</taxon>
        <taxon>Methanomicrobiaceae</taxon>
        <taxon>Methanoculleus</taxon>
    </lineage>
</organism>
<evidence type="ECO:0000256" key="3">
    <source>
        <dbReference type="ARBA" id="ARBA00022989"/>
    </source>
</evidence>
<dbReference type="EMBL" id="LT158599">
    <property type="protein sequence ID" value="CVK34358.1"/>
    <property type="molecule type" value="Genomic_DNA"/>
</dbReference>
<keyword evidence="4 5" id="KW-0472">Membrane</keyword>
<evidence type="ECO:0000256" key="5">
    <source>
        <dbReference type="SAM" id="Phobius"/>
    </source>
</evidence>
<proteinExistence type="predicted"/>
<keyword evidence="3 5" id="KW-1133">Transmembrane helix</keyword>
<evidence type="ECO:0000256" key="2">
    <source>
        <dbReference type="ARBA" id="ARBA00022692"/>
    </source>
</evidence>
<dbReference type="KEGG" id="mema:MMAB1_3145"/>
<comment type="subcellular location">
    <subcellularLocation>
        <location evidence="1">Membrane</location>
        <topology evidence="1">Multi-pass membrane protein</topology>
    </subcellularLocation>
</comment>
<reference evidence="7 8" key="1">
    <citation type="submission" date="2016-01" db="EMBL/GenBank/DDBJ databases">
        <authorList>
            <person name="Manzoor S."/>
        </authorList>
    </citation>
    <scope>NUCLEOTIDE SEQUENCE [LARGE SCALE GENOMIC DNA]</scope>
    <source>
        <strain evidence="7">Methanoculleus sp MAB1</strain>
    </source>
</reference>
<keyword evidence="2 5" id="KW-0812">Transmembrane</keyword>
<sequence length="236" mass="25819">MNIGEYMSPLQEIASPRITSFFRQLKLLCLSPDKFFAERSTRPVNLKTPFLIVCGLFLVEIAGNYDTIIAYARTLELADPSAHPIVYVGLAATALSPFLAWVSYSAVFYGVSYLYKGRGTFLRTLANVGYGCAPLIIGGFLHLALFQIISLPVQDHFIPARVAAHTTVVSLIDAGIAIPVLLWCGFLWTAGMRHARSLSARQALVTVFVPVGLAIGAKIVWLLWKLISVAKLYTGL</sequence>
<evidence type="ECO:0000256" key="1">
    <source>
        <dbReference type="ARBA" id="ARBA00004141"/>
    </source>
</evidence>
<evidence type="ECO:0000259" key="6">
    <source>
        <dbReference type="Pfam" id="PF04893"/>
    </source>
</evidence>
<evidence type="ECO:0000313" key="8">
    <source>
        <dbReference type="Proteomes" id="UP000069850"/>
    </source>
</evidence>
<feature type="transmembrane region" description="Helical" evidence="5">
    <location>
        <begin position="169"/>
        <end position="191"/>
    </location>
</feature>
<evidence type="ECO:0000256" key="4">
    <source>
        <dbReference type="ARBA" id="ARBA00023136"/>
    </source>
</evidence>
<gene>
    <name evidence="7" type="ORF">MMAB1_3145</name>
</gene>
<feature type="transmembrane region" description="Helical" evidence="5">
    <location>
        <begin position="203"/>
        <end position="224"/>
    </location>
</feature>
<dbReference type="Proteomes" id="UP000069850">
    <property type="component" value="Chromosome 1"/>
</dbReference>